<dbReference type="PROSITE" id="PS50949">
    <property type="entry name" value="HTH_GNTR"/>
    <property type="match status" value="1"/>
</dbReference>
<dbReference type="InterPro" id="IPR051446">
    <property type="entry name" value="HTH_trans_reg/aminotransferase"/>
</dbReference>
<dbReference type="GO" id="GO:0030170">
    <property type="term" value="F:pyridoxal phosphate binding"/>
    <property type="evidence" value="ECO:0007669"/>
    <property type="project" value="InterPro"/>
</dbReference>
<feature type="region of interest" description="Disordered" evidence="6">
    <location>
        <begin position="93"/>
        <end position="119"/>
    </location>
</feature>
<dbReference type="CDD" id="cd00609">
    <property type="entry name" value="AAT_like"/>
    <property type="match status" value="1"/>
</dbReference>
<evidence type="ECO:0000256" key="3">
    <source>
        <dbReference type="ARBA" id="ARBA00023015"/>
    </source>
</evidence>
<dbReference type="InterPro" id="IPR036390">
    <property type="entry name" value="WH_DNA-bd_sf"/>
</dbReference>
<dbReference type="SUPFAM" id="SSF46785">
    <property type="entry name" value="Winged helix' DNA-binding domain"/>
    <property type="match status" value="1"/>
</dbReference>
<name>A0A239HRM0_9NOCA</name>
<keyword evidence="3" id="KW-0805">Transcription regulation</keyword>
<accession>A0A239HRM0</accession>
<evidence type="ECO:0000256" key="2">
    <source>
        <dbReference type="ARBA" id="ARBA00022898"/>
    </source>
</evidence>
<dbReference type="AlphaFoldDB" id="A0A239HRM0"/>
<proteinExistence type="inferred from homology"/>
<dbReference type="PANTHER" id="PTHR46577">
    <property type="entry name" value="HTH-TYPE TRANSCRIPTIONAL REGULATORY PROTEIN GABR"/>
    <property type="match status" value="1"/>
</dbReference>
<dbReference type="EMBL" id="FZOW01000006">
    <property type="protein sequence ID" value="SNS83926.1"/>
    <property type="molecule type" value="Genomic_DNA"/>
</dbReference>
<dbReference type="Proteomes" id="UP000198327">
    <property type="component" value="Unassembled WGS sequence"/>
</dbReference>
<dbReference type="Gene3D" id="1.10.10.10">
    <property type="entry name" value="Winged helix-like DNA-binding domain superfamily/Winged helix DNA-binding domain"/>
    <property type="match status" value="1"/>
</dbReference>
<dbReference type="Pfam" id="PF00155">
    <property type="entry name" value="Aminotran_1_2"/>
    <property type="match status" value="1"/>
</dbReference>
<dbReference type="PANTHER" id="PTHR46577:SF1">
    <property type="entry name" value="HTH-TYPE TRANSCRIPTIONAL REGULATORY PROTEIN GABR"/>
    <property type="match status" value="1"/>
</dbReference>
<dbReference type="Pfam" id="PF00392">
    <property type="entry name" value="GntR"/>
    <property type="match status" value="1"/>
</dbReference>
<dbReference type="SUPFAM" id="SSF53383">
    <property type="entry name" value="PLP-dependent transferases"/>
    <property type="match status" value="1"/>
</dbReference>
<feature type="domain" description="HTH gntR-type" evidence="7">
    <location>
        <begin position="31"/>
        <end position="99"/>
    </location>
</feature>
<sequence length="481" mass="51771">MEILLGHFSLHPEVPLLPSSLSIALDRSDSRTLPVQIADRIRTSISDRLLPEESRLPSSRALSAEIGVARGVVEHAFDQLIAEGWLESRRGSGTYVRRLPPPGSSPHRSSPRKCGTHPADSTLLRLATGTPWIPPHLSAAWKRAWRDAGTAPHPDSYPDPLGEPSLRAAVAQLLGRARGLHTDPDSIVITTGSIHGLGLALSALAEPVGVGAPVLAHENPGYRVATTTALRSGWSVFDVAVDGDGIETDDLDAAPDSTRAVYVTPSHQHPTGGLLPVGRRRALADFARTRNVMILEDDYDSEFRYDVAPLPTVAELAPDRTVYLGTVAKTFGGGIRLGWLVAPPHVVDEIVSVRIDTGDYPSLPVQHAVASLLRDGEWDRTVRAARRRYRERDRRITDALAPYGELRGVGAGMHTTLLLPARVAAEVARLAARRGIDVDTLEKSTRSPSPVTGLIVGYGSLSEDQLTYGLDVLVDALNNVS</sequence>
<evidence type="ECO:0000256" key="6">
    <source>
        <dbReference type="SAM" id="MobiDB-lite"/>
    </source>
</evidence>
<dbReference type="Gene3D" id="3.40.640.10">
    <property type="entry name" value="Type I PLP-dependent aspartate aminotransferase-like (Major domain)"/>
    <property type="match status" value="1"/>
</dbReference>
<keyword evidence="2" id="KW-0663">Pyridoxal phosphate</keyword>
<dbReference type="CDD" id="cd07377">
    <property type="entry name" value="WHTH_GntR"/>
    <property type="match status" value="1"/>
</dbReference>
<dbReference type="GO" id="GO:0008483">
    <property type="term" value="F:transaminase activity"/>
    <property type="evidence" value="ECO:0007669"/>
    <property type="project" value="UniProtKB-KW"/>
</dbReference>
<evidence type="ECO:0000313" key="9">
    <source>
        <dbReference type="Proteomes" id="UP000198327"/>
    </source>
</evidence>
<dbReference type="InterPro" id="IPR036388">
    <property type="entry name" value="WH-like_DNA-bd_sf"/>
</dbReference>
<dbReference type="InterPro" id="IPR015424">
    <property type="entry name" value="PyrdxlP-dep_Trfase"/>
</dbReference>
<protein>
    <submittedName>
        <fullName evidence="8">GntR family transcriptional regulator / MocR family aminotransferase</fullName>
    </submittedName>
</protein>
<keyword evidence="4" id="KW-0238">DNA-binding</keyword>
<keyword evidence="9" id="KW-1185">Reference proteome</keyword>
<keyword evidence="8" id="KW-0032">Aminotransferase</keyword>
<keyword evidence="8" id="KW-0808">Transferase</keyword>
<dbReference type="InterPro" id="IPR015421">
    <property type="entry name" value="PyrdxlP-dep_Trfase_major"/>
</dbReference>
<dbReference type="GO" id="GO:0003700">
    <property type="term" value="F:DNA-binding transcription factor activity"/>
    <property type="evidence" value="ECO:0007669"/>
    <property type="project" value="InterPro"/>
</dbReference>
<evidence type="ECO:0000313" key="8">
    <source>
        <dbReference type="EMBL" id="SNS83926.1"/>
    </source>
</evidence>
<reference evidence="9" key="1">
    <citation type="submission" date="2017-06" db="EMBL/GenBank/DDBJ databases">
        <authorList>
            <person name="Varghese N."/>
            <person name="Submissions S."/>
        </authorList>
    </citation>
    <scope>NUCLEOTIDE SEQUENCE [LARGE SCALE GENOMIC DNA]</scope>
    <source>
        <strain evidence="9">JCM 23211</strain>
    </source>
</reference>
<dbReference type="SMART" id="SM00345">
    <property type="entry name" value="HTH_GNTR"/>
    <property type="match status" value="1"/>
</dbReference>
<keyword evidence="5" id="KW-0804">Transcription</keyword>
<evidence type="ECO:0000256" key="5">
    <source>
        <dbReference type="ARBA" id="ARBA00023163"/>
    </source>
</evidence>
<evidence type="ECO:0000259" key="7">
    <source>
        <dbReference type="PROSITE" id="PS50949"/>
    </source>
</evidence>
<dbReference type="InterPro" id="IPR000524">
    <property type="entry name" value="Tscrpt_reg_HTH_GntR"/>
</dbReference>
<dbReference type="InterPro" id="IPR004839">
    <property type="entry name" value="Aminotransferase_I/II_large"/>
</dbReference>
<organism evidence="8 9">
    <name type="scientific">Rhodococcoides kyotonense</name>
    <dbReference type="NCBI Taxonomy" id="398843"/>
    <lineage>
        <taxon>Bacteria</taxon>
        <taxon>Bacillati</taxon>
        <taxon>Actinomycetota</taxon>
        <taxon>Actinomycetes</taxon>
        <taxon>Mycobacteriales</taxon>
        <taxon>Nocardiaceae</taxon>
        <taxon>Rhodococcoides</taxon>
    </lineage>
</organism>
<dbReference type="RefSeq" id="WP_245865502.1">
    <property type="nucleotide sequence ID" value="NZ_FZOW01000006.1"/>
</dbReference>
<comment type="similarity">
    <text evidence="1">In the C-terminal section; belongs to the class-I pyridoxal-phosphate-dependent aminotransferase family.</text>
</comment>
<dbReference type="GO" id="GO:0003677">
    <property type="term" value="F:DNA binding"/>
    <property type="evidence" value="ECO:0007669"/>
    <property type="project" value="UniProtKB-KW"/>
</dbReference>
<evidence type="ECO:0000256" key="4">
    <source>
        <dbReference type="ARBA" id="ARBA00023125"/>
    </source>
</evidence>
<gene>
    <name evidence="8" type="ORF">SAMN05421642_1062</name>
</gene>
<evidence type="ECO:0000256" key="1">
    <source>
        <dbReference type="ARBA" id="ARBA00005384"/>
    </source>
</evidence>
<dbReference type="PRINTS" id="PR00035">
    <property type="entry name" value="HTHGNTR"/>
</dbReference>